<feature type="domain" description="Saccharopine dehydrogenase NADP binding" evidence="3">
    <location>
        <begin position="7"/>
        <end position="149"/>
    </location>
</feature>
<dbReference type="SUPFAM" id="SSF51735">
    <property type="entry name" value="NAD(P)-binding Rossmann-fold domains"/>
    <property type="match status" value="1"/>
</dbReference>
<comment type="similarity">
    <text evidence="1">Belongs to the saccharopine dehydrogenase family.</text>
</comment>
<proteinExistence type="inferred from homology"/>
<name>A0A6G0P0W9_9STRA</name>
<dbReference type="EMBL" id="QXGC01000552">
    <property type="protein sequence ID" value="KAE9230170.1"/>
    <property type="molecule type" value="Genomic_DNA"/>
</dbReference>
<dbReference type="GO" id="GO:0005811">
    <property type="term" value="C:lipid droplet"/>
    <property type="evidence" value="ECO:0007669"/>
    <property type="project" value="TreeGrafter"/>
</dbReference>
<dbReference type="PANTHER" id="PTHR12286">
    <property type="entry name" value="SACCHAROPINE DEHYDROGENASE-LIKE OXIDOREDUCTASE"/>
    <property type="match status" value="1"/>
</dbReference>
<dbReference type="AlphaFoldDB" id="A0A6G0P0W9"/>
<protein>
    <recommendedName>
        <fullName evidence="3">Saccharopine dehydrogenase NADP binding domain-containing protein</fullName>
    </recommendedName>
</protein>
<keyword evidence="2" id="KW-1133">Transmembrane helix</keyword>
<dbReference type="GO" id="GO:0009247">
    <property type="term" value="P:glycolipid biosynthetic process"/>
    <property type="evidence" value="ECO:0007669"/>
    <property type="project" value="TreeGrafter"/>
</dbReference>
<dbReference type="Pfam" id="PF03435">
    <property type="entry name" value="Sacchrp_dh_NADP"/>
    <property type="match status" value="1"/>
</dbReference>
<dbReference type="GO" id="GO:0005886">
    <property type="term" value="C:plasma membrane"/>
    <property type="evidence" value="ECO:0007669"/>
    <property type="project" value="TreeGrafter"/>
</dbReference>
<dbReference type="PANTHER" id="PTHR12286:SF5">
    <property type="entry name" value="SACCHAROPINE DEHYDROGENASE-LIKE OXIDOREDUCTASE"/>
    <property type="match status" value="1"/>
</dbReference>
<evidence type="ECO:0000313" key="4">
    <source>
        <dbReference type="EMBL" id="KAE9230170.1"/>
    </source>
</evidence>
<evidence type="ECO:0000259" key="3">
    <source>
        <dbReference type="Pfam" id="PF03435"/>
    </source>
</evidence>
<keyword evidence="2" id="KW-0812">Transmembrane</keyword>
<evidence type="ECO:0000256" key="2">
    <source>
        <dbReference type="SAM" id="Phobius"/>
    </source>
</evidence>
<feature type="transmembrane region" description="Helical" evidence="2">
    <location>
        <begin position="294"/>
        <end position="315"/>
    </location>
</feature>
<evidence type="ECO:0000313" key="5">
    <source>
        <dbReference type="Proteomes" id="UP000476176"/>
    </source>
</evidence>
<keyword evidence="2" id="KW-0472">Membrane</keyword>
<dbReference type="InterPro" id="IPR051276">
    <property type="entry name" value="Saccharopine_DH-like_oxidrdct"/>
</dbReference>
<reference evidence="4 5" key="1">
    <citation type="submission" date="2018-09" db="EMBL/GenBank/DDBJ databases">
        <title>Genomic investigation of the strawberry pathogen Phytophthora fragariae indicates pathogenicity is determined by transcriptional variation in three key races.</title>
        <authorList>
            <person name="Adams T.M."/>
            <person name="Armitage A.D."/>
            <person name="Sobczyk M.K."/>
            <person name="Bates H.J."/>
            <person name="Dunwell J.M."/>
            <person name="Nellist C.F."/>
            <person name="Harrison R.J."/>
        </authorList>
    </citation>
    <scope>NUCLEOTIDE SEQUENCE [LARGE SCALE GENOMIC DNA]</scope>
    <source>
        <strain evidence="4 5">BC-23</strain>
    </source>
</reference>
<dbReference type="Proteomes" id="UP000476176">
    <property type="component" value="Unassembled WGS sequence"/>
</dbReference>
<organism evidence="4 5">
    <name type="scientific">Phytophthora fragariae</name>
    <dbReference type="NCBI Taxonomy" id="53985"/>
    <lineage>
        <taxon>Eukaryota</taxon>
        <taxon>Sar</taxon>
        <taxon>Stramenopiles</taxon>
        <taxon>Oomycota</taxon>
        <taxon>Peronosporomycetes</taxon>
        <taxon>Peronosporales</taxon>
        <taxon>Peronosporaceae</taxon>
        <taxon>Phytophthora</taxon>
    </lineage>
</organism>
<comment type="caution">
    <text evidence="4">The sequence shown here is derived from an EMBL/GenBank/DDBJ whole genome shotgun (WGS) entry which is preliminary data.</text>
</comment>
<evidence type="ECO:0000256" key="1">
    <source>
        <dbReference type="ARBA" id="ARBA00038048"/>
    </source>
</evidence>
<sequence>MSKQFDVIVYGATGFTGSLVARYLAAEPESALGSASALKWAVAGRSEAKLQQIKEQLKTKLPEVAPELIDALPVVVADSGDEQSLVQMVQQAKVVVSLVGPYKLYGELLVKACAEHGVHYCDLTGEIVWIEEMTRKYAAAAAKSGAVLVNCCGFESIPSDLTTFLVADRIQSKFNSATSAVDLFFTDLKGEASGGTLASVFTIMETSTSKQLLASRNPFFLTDEKTMAQKQAANLVGPNTSSIAVRYDKAMGFWHSLFVGGSVNQAVVHRSNHRLHEKYGSKFVYRERLAIGGLFMQLLATFGTIVVSTMLYFGWTRTLLKRLARAPGQGPSEESMVQGYFIAEAAGYSDDGKLAVKAKTVGSGDPGYRLTSRLISECVFCLAKGEFGDATSLPGGFYTPASALGHKLADRLQTKKFITFELKDVAKSSS</sequence>
<dbReference type="Gene3D" id="3.40.50.720">
    <property type="entry name" value="NAD(P)-binding Rossmann-like Domain"/>
    <property type="match status" value="1"/>
</dbReference>
<dbReference type="InterPro" id="IPR005097">
    <property type="entry name" value="Sacchrp_dh_NADP-bd"/>
</dbReference>
<dbReference type="GO" id="GO:0005739">
    <property type="term" value="C:mitochondrion"/>
    <property type="evidence" value="ECO:0007669"/>
    <property type="project" value="TreeGrafter"/>
</dbReference>
<dbReference type="InterPro" id="IPR036291">
    <property type="entry name" value="NAD(P)-bd_dom_sf"/>
</dbReference>
<accession>A0A6G0P0W9</accession>
<gene>
    <name evidence="4" type="ORF">PF004_g10560</name>
</gene>
<dbReference type="FunFam" id="3.40.50.720:FF:000413">
    <property type="entry name" value="Trans-acting enoyl reductase"/>
    <property type="match status" value="1"/>
</dbReference>